<comment type="caution">
    <text evidence="2">The sequence shown here is derived from an EMBL/GenBank/DDBJ whole genome shotgun (WGS) entry which is preliminary data.</text>
</comment>
<name>A0A4R7VKR9_9PSEU</name>
<organism evidence="2 3">
    <name type="scientific">Actinophytocola oryzae</name>
    <dbReference type="NCBI Taxonomy" id="502181"/>
    <lineage>
        <taxon>Bacteria</taxon>
        <taxon>Bacillati</taxon>
        <taxon>Actinomycetota</taxon>
        <taxon>Actinomycetes</taxon>
        <taxon>Pseudonocardiales</taxon>
        <taxon>Pseudonocardiaceae</taxon>
    </lineage>
</organism>
<feature type="transmembrane region" description="Helical" evidence="1">
    <location>
        <begin position="116"/>
        <end position="137"/>
    </location>
</feature>
<gene>
    <name evidence="2" type="ORF">CLV71_107146</name>
</gene>
<protein>
    <submittedName>
        <fullName evidence="2">Uncharacterized protein</fullName>
    </submittedName>
</protein>
<evidence type="ECO:0000256" key="1">
    <source>
        <dbReference type="SAM" id="Phobius"/>
    </source>
</evidence>
<keyword evidence="1" id="KW-0472">Membrane</keyword>
<proteinExistence type="predicted"/>
<feature type="transmembrane region" description="Helical" evidence="1">
    <location>
        <begin position="37"/>
        <end position="61"/>
    </location>
</feature>
<evidence type="ECO:0000313" key="2">
    <source>
        <dbReference type="EMBL" id="TDV49798.1"/>
    </source>
</evidence>
<dbReference type="EMBL" id="SOCP01000007">
    <property type="protein sequence ID" value="TDV49798.1"/>
    <property type="molecule type" value="Genomic_DNA"/>
</dbReference>
<reference evidence="2 3" key="1">
    <citation type="submission" date="2019-03" db="EMBL/GenBank/DDBJ databases">
        <title>Genomic Encyclopedia of Archaeal and Bacterial Type Strains, Phase II (KMG-II): from individual species to whole genera.</title>
        <authorList>
            <person name="Goeker M."/>
        </authorList>
    </citation>
    <scope>NUCLEOTIDE SEQUENCE [LARGE SCALE GENOMIC DNA]</scope>
    <source>
        <strain evidence="2 3">DSM 45499</strain>
    </source>
</reference>
<sequence length="201" mass="21145">MFRSWWPLAVAVALPGLLLAGFGTTHPSGLHAGNAHWWATLHILLLPVLPLLAVSQWVLLEPAARPLRWAGRLAAYGYATFYSGLDAVAGIAAGTVEEASAGTSPLTARLFEIGDALGYVGAWSFLAGSVCVVAGIAPHAGWRVVPGSVLLLAACVSFLDSHLFWPRGVCTMAAIAVGMFLLSWSGSNPVRNREASDTVRN</sequence>
<feature type="transmembrane region" description="Helical" evidence="1">
    <location>
        <begin position="165"/>
        <end position="184"/>
    </location>
</feature>
<dbReference type="RefSeq" id="WP_133904495.1">
    <property type="nucleotide sequence ID" value="NZ_SOCP01000007.1"/>
</dbReference>
<evidence type="ECO:0000313" key="3">
    <source>
        <dbReference type="Proteomes" id="UP000294927"/>
    </source>
</evidence>
<dbReference type="OrthoDB" id="3785831at2"/>
<accession>A0A4R7VKR9</accession>
<feature type="transmembrane region" description="Helical" evidence="1">
    <location>
        <begin position="144"/>
        <end position="159"/>
    </location>
</feature>
<keyword evidence="1" id="KW-0812">Transmembrane</keyword>
<dbReference type="Proteomes" id="UP000294927">
    <property type="component" value="Unassembled WGS sequence"/>
</dbReference>
<feature type="transmembrane region" description="Helical" evidence="1">
    <location>
        <begin position="73"/>
        <end position="96"/>
    </location>
</feature>
<keyword evidence="3" id="KW-1185">Reference proteome</keyword>
<keyword evidence="1" id="KW-1133">Transmembrane helix</keyword>
<dbReference type="AlphaFoldDB" id="A0A4R7VKR9"/>